<name>X0V3F0_9ZZZZ</name>
<dbReference type="AlphaFoldDB" id="X0V3F0"/>
<gene>
    <name evidence="1" type="ORF">S01H1_38685</name>
</gene>
<feature type="non-terminal residue" evidence="1">
    <location>
        <position position="1"/>
    </location>
</feature>
<sequence length="168" mass="19424">QFFNFSTLKRLATSSKNLDSLMYISIRSFNRMDSYLHENNRSNLSALIVAGVWVEGLYITTQVAKENPHPDIAERIGEQKLILNNLLLILKNYKKDKKFASLIKILEELKDEFTYVKITYIPGEPEAIEEDGMLTIIQNETSIVEMTDKQLENIINKTEKIRNQLISL</sequence>
<evidence type="ECO:0000313" key="1">
    <source>
        <dbReference type="EMBL" id="GAG07028.1"/>
    </source>
</evidence>
<organism evidence="1">
    <name type="scientific">marine sediment metagenome</name>
    <dbReference type="NCBI Taxonomy" id="412755"/>
    <lineage>
        <taxon>unclassified sequences</taxon>
        <taxon>metagenomes</taxon>
        <taxon>ecological metagenomes</taxon>
    </lineage>
</organism>
<dbReference type="EMBL" id="BARS01024368">
    <property type="protein sequence ID" value="GAG07028.1"/>
    <property type="molecule type" value="Genomic_DNA"/>
</dbReference>
<accession>X0V3F0</accession>
<proteinExistence type="predicted"/>
<protein>
    <submittedName>
        <fullName evidence="1">Uncharacterized protein</fullName>
    </submittedName>
</protein>
<reference evidence="1" key="1">
    <citation type="journal article" date="2014" name="Front. Microbiol.">
        <title>High frequency of phylogenetically diverse reductive dehalogenase-homologous genes in deep subseafloor sedimentary metagenomes.</title>
        <authorList>
            <person name="Kawai M."/>
            <person name="Futagami T."/>
            <person name="Toyoda A."/>
            <person name="Takaki Y."/>
            <person name="Nishi S."/>
            <person name="Hori S."/>
            <person name="Arai W."/>
            <person name="Tsubouchi T."/>
            <person name="Morono Y."/>
            <person name="Uchiyama I."/>
            <person name="Ito T."/>
            <person name="Fujiyama A."/>
            <person name="Inagaki F."/>
            <person name="Takami H."/>
        </authorList>
    </citation>
    <scope>NUCLEOTIDE SEQUENCE</scope>
    <source>
        <strain evidence="1">Expedition CK06-06</strain>
    </source>
</reference>
<comment type="caution">
    <text evidence="1">The sequence shown here is derived from an EMBL/GenBank/DDBJ whole genome shotgun (WGS) entry which is preliminary data.</text>
</comment>